<dbReference type="InterPro" id="IPR006041">
    <property type="entry name" value="Pollen_Ole_e1_allergen"/>
</dbReference>
<comment type="caution">
    <text evidence="4">The sequence shown here is derived from an EMBL/GenBank/DDBJ whole genome shotgun (WGS) entry which is preliminary data.</text>
</comment>
<protein>
    <submittedName>
        <fullName evidence="4">Protein downstream of FLC</fullName>
    </submittedName>
</protein>
<keyword evidence="2" id="KW-1015">Disulfide bond</keyword>
<dbReference type="AlphaFoldDB" id="A0A438KQY5"/>
<feature type="signal peptide" evidence="3">
    <location>
        <begin position="1"/>
        <end position="20"/>
    </location>
</feature>
<name>A0A438KQY5_VITVI</name>
<feature type="chain" id="PRO_5019236129" evidence="3">
    <location>
        <begin position="21"/>
        <end position="158"/>
    </location>
</feature>
<organism evidence="4 5">
    <name type="scientific">Vitis vinifera</name>
    <name type="common">Grape</name>
    <dbReference type="NCBI Taxonomy" id="29760"/>
    <lineage>
        <taxon>Eukaryota</taxon>
        <taxon>Viridiplantae</taxon>
        <taxon>Streptophyta</taxon>
        <taxon>Embryophyta</taxon>
        <taxon>Tracheophyta</taxon>
        <taxon>Spermatophyta</taxon>
        <taxon>Magnoliopsida</taxon>
        <taxon>eudicotyledons</taxon>
        <taxon>Gunneridae</taxon>
        <taxon>Pentapetalae</taxon>
        <taxon>rosids</taxon>
        <taxon>Vitales</taxon>
        <taxon>Vitaceae</taxon>
        <taxon>Viteae</taxon>
        <taxon>Vitis</taxon>
    </lineage>
</organism>
<dbReference type="Proteomes" id="UP000288805">
    <property type="component" value="Unassembled WGS sequence"/>
</dbReference>
<proteinExistence type="inferred from homology"/>
<evidence type="ECO:0000256" key="2">
    <source>
        <dbReference type="ARBA" id="ARBA00023157"/>
    </source>
</evidence>
<sequence length="158" mass="17574">MAKLLMSIALCLLLVYVSEARPMRKPFVLHGRVYCDTCRAGFETSETTYIAGFWCNHSGSTASMLRLRVHGLLHMEVQELELSAKTGTAYSLFTALRVKSPQPDCAKVDPGRDRSRLSLTRSNGLVSDTRFANAMGFMKDEPASGCTQLLKQYQESDD</sequence>
<evidence type="ECO:0000313" key="4">
    <source>
        <dbReference type="EMBL" id="RVX23614.1"/>
    </source>
</evidence>
<dbReference type="EMBL" id="QGNW01000001">
    <property type="protein sequence ID" value="RVX23614.1"/>
    <property type="molecule type" value="Genomic_DNA"/>
</dbReference>
<evidence type="ECO:0000256" key="3">
    <source>
        <dbReference type="SAM" id="SignalP"/>
    </source>
</evidence>
<comment type="similarity">
    <text evidence="1">Belongs to the Ole e I family.</text>
</comment>
<dbReference type="PANTHER" id="PTHR31614:SF5">
    <property type="entry name" value="ALLERGEN-LIKE PROTEIN BRSN20"/>
    <property type="match status" value="1"/>
</dbReference>
<keyword evidence="3" id="KW-0732">Signal</keyword>
<evidence type="ECO:0000313" key="5">
    <source>
        <dbReference type="Proteomes" id="UP000288805"/>
    </source>
</evidence>
<evidence type="ECO:0000256" key="1">
    <source>
        <dbReference type="ARBA" id="ARBA00010049"/>
    </source>
</evidence>
<gene>
    <name evidence="4" type="primary">DFC_1</name>
    <name evidence="4" type="ORF">CK203_000328</name>
</gene>
<dbReference type="PANTHER" id="PTHR31614">
    <property type="entry name" value="PROTEIN DOWNSTREAM OF FLC-RELATED"/>
    <property type="match status" value="1"/>
</dbReference>
<accession>A0A438KQY5</accession>
<reference evidence="4 5" key="1">
    <citation type="journal article" date="2018" name="PLoS Genet.">
        <title>Population sequencing reveals clonal diversity and ancestral inbreeding in the grapevine cultivar Chardonnay.</title>
        <authorList>
            <person name="Roach M.J."/>
            <person name="Johnson D.L."/>
            <person name="Bohlmann J."/>
            <person name="van Vuuren H.J."/>
            <person name="Jones S.J."/>
            <person name="Pretorius I.S."/>
            <person name="Schmidt S.A."/>
            <person name="Borneman A.R."/>
        </authorList>
    </citation>
    <scope>NUCLEOTIDE SEQUENCE [LARGE SCALE GENOMIC DNA]</scope>
    <source>
        <strain evidence="5">cv. Chardonnay</strain>
        <tissue evidence="4">Leaf</tissue>
    </source>
</reference>